<comment type="caution">
    <text evidence="1">The sequence shown here is derived from an EMBL/GenBank/DDBJ whole genome shotgun (WGS) entry which is preliminary data.</text>
</comment>
<reference evidence="1" key="1">
    <citation type="submission" date="2023-01" db="EMBL/GenBank/DDBJ databases">
        <title>Sulfurovum sp. XTW-4 genome assembly.</title>
        <authorList>
            <person name="Wang J."/>
        </authorList>
    </citation>
    <scope>NUCLEOTIDE SEQUENCE</scope>
    <source>
        <strain evidence="1">XTW-4</strain>
    </source>
</reference>
<sequence length="71" mass="8120">MDLTTAEKLKMIAIERGIDSTNLFGKIELLKEVLIHQTPKDANDFLIDTFMMIEDEIDFSFKELGLDEDVA</sequence>
<evidence type="ECO:0000313" key="1">
    <source>
        <dbReference type="EMBL" id="MDM5264768.1"/>
    </source>
</evidence>
<dbReference type="RefSeq" id="WP_289402649.1">
    <property type="nucleotide sequence ID" value="NZ_JAQIBC010000015.1"/>
</dbReference>
<accession>A0ABT7QUK9</accession>
<evidence type="ECO:0000313" key="2">
    <source>
        <dbReference type="Proteomes" id="UP001169066"/>
    </source>
</evidence>
<gene>
    <name evidence="1" type="ORF">PF327_11235</name>
</gene>
<protein>
    <submittedName>
        <fullName evidence="1">Uncharacterized protein</fullName>
    </submittedName>
</protein>
<proteinExistence type="predicted"/>
<organism evidence="1 2">
    <name type="scientific">Sulfurovum xiamenensis</name>
    <dbReference type="NCBI Taxonomy" id="3019066"/>
    <lineage>
        <taxon>Bacteria</taxon>
        <taxon>Pseudomonadati</taxon>
        <taxon>Campylobacterota</taxon>
        <taxon>Epsilonproteobacteria</taxon>
        <taxon>Campylobacterales</taxon>
        <taxon>Sulfurovaceae</taxon>
        <taxon>Sulfurovum</taxon>
    </lineage>
</organism>
<keyword evidence="2" id="KW-1185">Reference proteome</keyword>
<dbReference type="Proteomes" id="UP001169066">
    <property type="component" value="Unassembled WGS sequence"/>
</dbReference>
<name>A0ABT7QUK9_9BACT</name>
<dbReference type="EMBL" id="JAQIBC010000015">
    <property type="protein sequence ID" value="MDM5264768.1"/>
    <property type="molecule type" value="Genomic_DNA"/>
</dbReference>